<dbReference type="Gene3D" id="3.30.420.10">
    <property type="entry name" value="Ribonuclease H-like superfamily/Ribonuclease H"/>
    <property type="match status" value="1"/>
</dbReference>
<evidence type="ECO:0000256" key="7">
    <source>
        <dbReference type="ARBA" id="ARBA00022759"/>
    </source>
</evidence>
<dbReference type="InterPro" id="IPR009027">
    <property type="entry name" value="Ribosomal_bL9/RNase_H1_N"/>
</dbReference>
<accession>A0A2H9TGI1</accession>
<dbReference type="SUPFAM" id="SSF55658">
    <property type="entry name" value="L9 N-domain-like"/>
    <property type="match status" value="1"/>
</dbReference>
<reference evidence="12 13" key="1">
    <citation type="submission" date="2016-10" db="EMBL/GenBank/DDBJ databases">
        <title>The genome of Paramicrosporidium saccamoebae is the missing link in understanding Cryptomycota and Microsporidia evolution.</title>
        <authorList>
            <person name="Quandt C.A."/>
            <person name="Beaudet D."/>
            <person name="Corsaro D."/>
            <person name="Michel R."/>
            <person name="Corradi N."/>
            <person name="James T."/>
        </authorList>
    </citation>
    <scope>NUCLEOTIDE SEQUENCE [LARGE SCALE GENOMIC DNA]</scope>
    <source>
        <strain evidence="12 13">KSL3</strain>
    </source>
</reference>
<feature type="region of interest" description="Disordered" evidence="10">
    <location>
        <begin position="162"/>
        <end position="188"/>
    </location>
</feature>
<dbReference type="PROSITE" id="PS50879">
    <property type="entry name" value="RNASE_H_1"/>
    <property type="match status" value="1"/>
</dbReference>
<comment type="similarity">
    <text evidence="3">Belongs to the RNase H family.</text>
</comment>
<name>A0A2H9TGI1_9FUNG</name>
<dbReference type="InterPro" id="IPR036397">
    <property type="entry name" value="RNaseH_sf"/>
</dbReference>
<proteinExistence type="inferred from homology"/>
<keyword evidence="6" id="KW-0479">Metal-binding</keyword>
<gene>
    <name evidence="12" type="ORF">PSACC_03389</name>
</gene>
<evidence type="ECO:0000256" key="4">
    <source>
        <dbReference type="ARBA" id="ARBA00012180"/>
    </source>
</evidence>
<evidence type="ECO:0000313" key="12">
    <source>
        <dbReference type="EMBL" id="PJF16809.1"/>
    </source>
</evidence>
<evidence type="ECO:0000256" key="2">
    <source>
        <dbReference type="ARBA" id="ARBA00001946"/>
    </source>
</evidence>
<feature type="compositionally biased region" description="Polar residues" evidence="10">
    <location>
        <begin position="96"/>
        <end position="106"/>
    </location>
</feature>
<dbReference type="GO" id="GO:0043137">
    <property type="term" value="P:DNA replication, removal of RNA primer"/>
    <property type="evidence" value="ECO:0007669"/>
    <property type="project" value="TreeGrafter"/>
</dbReference>
<dbReference type="Pfam" id="PF01693">
    <property type="entry name" value="Cauli_VI"/>
    <property type="match status" value="1"/>
</dbReference>
<dbReference type="STRING" id="1246581.A0A2H9TGI1"/>
<dbReference type="Pfam" id="PF00075">
    <property type="entry name" value="RNase_H"/>
    <property type="match status" value="1"/>
</dbReference>
<evidence type="ECO:0000313" key="13">
    <source>
        <dbReference type="Proteomes" id="UP000240830"/>
    </source>
</evidence>
<protein>
    <recommendedName>
        <fullName evidence="4">ribonuclease H</fullName>
        <ecNumber evidence="4">3.1.26.4</ecNumber>
    </recommendedName>
</protein>
<evidence type="ECO:0000256" key="10">
    <source>
        <dbReference type="SAM" id="MobiDB-lite"/>
    </source>
</evidence>
<dbReference type="GO" id="GO:0003676">
    <property type="term" value="F:nucleic acid binding"/>
    <property type="evidence" value="ECO:0007669"/>
    <property type="project" value="InterPro"/>
</dbReference>
<dbReference type="FunFam" id="3.40.970.10:FF:000001">
    <property type="entry name" value="Ribonuclease H1"/>
    <property type="match status" value="1"/>
</dbReference>
<evidence type="ECO:0000256" key="8">
    <source>
        <dbReference type="ARBA" id="ARBA00022801"/>
    </source>
</evidence>
<dbReference type="InterPro" id="IPR037056">
    <property type="entry name" value="RNase_H1_N_sf"/>
</dbReference>
<feature type="region of interest" description="Disordered" evidence="10">
    <location>
        <begin position="80"/>
        <end position="106"/>
    </location>
</feature>
<dbReference type="InterPro" id="IPR050092">
    <property type="entry name" value="RNase_H"/>
</dbReference>
<keyword evidence="8" id="KW-0378">Hydrolase</keyword>
<keyword evidence="7" id="KW-0255">Endonuclease</keyword>
<comment type="cofactor">
    <cofactor evidence="2">
        <name>Mg(2+)</name>
        <dbReference type="ChEBI" id="CHEBI:18420"/>
    </cofactor>
</comment>
<dbReference type="Gene3D" id="3.40.970.10">
    <property type="entry name" value="Ribonuclease H1, N-terminal domain"/>
    <property type="match status" value="1"/>
</dbReference>
<dbReference type="SUPFAM" id="SSF53098">
    <property type="entry name" value="Ribonuclease H-like"/>
    <property type="match status" value="1"/>
</dbReference>
<dbReference type="CDD" id="cd09280">
    <property type="entry name" value="RNase_HI_eukaryote_like"/>
    <property type="match status" value="1"/>
</dbReference>
<evidence type="ECO:0000256" key="1">
    <source>
        <dbReference type="ARBA" id="ARBA00000077"/>
    </source>
</evidence>
<evidence type="ECO:0000256" key="9">
    <source>
        <dbReference type="ARBA" id="ARBA00022842"/>
    </source>
</evidence>
<dbReference type="InterPro" id="IPR002156">
    <property type="entry name" value="RNaseH_domain"/>
</dbReference>
<dbReference type="EMBL" id="MTSL01000206">
    <property type="protein sequence ID" value="PJF16809.1"/>
    <property type="molecule type" value="Genomic_DNA"/>
</dbReference>
<evidence type="ECO:0000256" key="5">
    <source>
        <dbReference type="ARBA" id="ARBA00022722"/>
    </source>
</evidence>
<evidence type="ECO:0000256" key="3">
    <source>
        <dbReference type="ARBA" id="ARBA00005300"/>
    </source>
</evidence>
<evidence type="ECO:0000259" key="11">
    <source>
        <dbReference type="PROSITE" id="PS50879"/>
    </source>
</evidence>
<keyword evidence="13" id="KW-1185">Reference proteome</keyword>
<dbReference type="PANTHER" id="PTHR10642:SF26">
    <property type="entry name" value="RIBONUCLEASE H1"/>
    <property type="match status" value="1"/>
</dbReference>
<dbReference type="InterPro" id="IPR011320">
    <property type="entry name" value="RNase_H1_N"/>
</dbReference>
<evidence type="ECO:0000256" key="6">
    <source>
        <dbReference type="ARBA" id="ARBA00022723"/>
    </source>
</evidence>
<keyword evidence="9" id="KW-0460">Magnesium</keyword>
<sequence length="188" mass="20998">MPYYAVQSGRNPGVYSTWDECRENVNGYPRARHAKFSTRQEAEAFVRQSSVQPSESQSENFVVYTDGACTGNGQRGAQAGYGVHCPSRPDLDRSGALSNSEPQTNQRAELTAILEGLRATRDVEAPVEIRTDSRYGIGCATDWSREWERQDWNVDKKNLDLKHVKGHSGEPGNERADRLATYGARSRD</sequence>
<dbReference type="AlphaFoldDB" id="A0A2H9TGI1"/>
<comment type="catalytic activity">
    <reaction evidence="1">
        <text>Endonucleolytic cleavage to 5'-phosphomonoester.</text>
        <dbReference type="EC" id="3.1.26.4"/>
    </reaction>
</comment>
<dbReference type="PANTHER" id="PTHR10642">
    <property type="entry name" value="RIBONUCLEASE H1"/>
    <property type="match status" value="1"/>
</dbReference>
<keyword evidence="5" id="KW-0540">Nuclease</keyword>
<dbReference type="EC" id="3.1.26.4" evidence="4"/>
<dbReference type="GO" id="GO:0004523">
    <property type="term" value="F:RNA-DNA hybrid ribonuclease activity"/>
    <property type="evidence" value="ECO:0007669"/>
    <property type="project" value="UniProtKB-EC"/>
</dbReference>
<comment type="caution">
    <text evidence="12">The sequence shown here is derived from an EMBL/GenBank/DDBJ whole genome shotgun (WGS) entry which is preliminary data.</text>
</comment>
<dbReference type="GO" id="GO:0046872">
    <property type="term" value="F:metal ion binding"/>
    <property type="evidence" value="ECO:0007669"/>
    <property type="project" value="UniProtKB-KW"/>
</dbReference>
<dbReference type="InterPro" id="IPR012337">
    <property type="entry name" value="RNaseH-like_sf"/>
</dbReference>
<dbReference type="OrthoDB" id="407198at2759"/>
<feature type="domain" description="RNase H type-1" evidence="11">
    <location>
        <begin position="57"/>
        <end position="185"/>
    </location>
</feature>
<dbReference type="Proteomes" id="UP000240830">
    <property type="component" value="Unassembled WGS sequence"/>
</dbReference>
<organism evidence="12 13">
    <name type="scientific">Paramicrosporidium saccamoebae</name>
    <dbReference type="NCBI Taxonomy" id="1246581"/>
    <lineage>
        <taxon>Eukaryota</taxon>
        <taxon>Fungi</taxon>
        <taxon>Fungi incertae sedis</taxon>
        <taxon>Cryptomycota</taxon>
        <taxon>Cryptomycota incertae sedis</taxon>
        <taxon>Paramicrosporidium</taxon>
    </lineage>
</organism>